<dbReference type="Pfam" id="PF01351">
    <property type="entry name" value="RNase_HII"/>
    <property type="match status" value="1"/>
</dbReference>
<comment type="subcellular location">
    <subcellularLocation>
        <location evidence="4 14">Cytoplasm</location>
    </subcellularLocation>
</comment>
<dbReference type="HAMAP" id="MF_00052_B">
    <property type="entry name" value="RNase_HII_B"/>
    <property type="match status" value="1"/>
</dbReference>
<evidence type="ECO:0000256" key="12">
    <source>
        <dbReference type="ARBA" id="ARBA00023211"/>
    </source>
</evidence>
<dbReference type="PROSITE" id="PS51975">
    <property type="entry name" value="RNASE_H_2"/>
    <property type="match status" value="1"/>
</dbReference>
<comment type="similarity">
    <text evidence="5 13">Belongs to the UPF0102 family.</text>
</comment>
<evidence type="ECO:0000259" key="17">
    <source>
        <dbReference type="PROSITE" id="PS51975"/>
    </source>
</evidence>
<evidence type="ECO:0000256" key="13">
    <source>
        <dbReference type="HAMAP-Rule" id="MF_00048"/>
    </source>
</evidence>
<dbReference type="SUPFAM" id="SSF52980">
    <property type="entry name" value="Restriction endonuclease-like"/>
    <property type="match status" value="1"/>
</dbReference>
<evidence type="ECO:0000256" key="14">
    <source>
        <dbReference type="HAMAP-Rule" id="MF_00052"/>
    </source>
</evidence>
<dbReference type="EMBL" id="JACJKY010000017">
    <property type="protein sequence ID" value="MBM6921495.1"/>
    <property type="molecule type" value="Genomic_DNA"/>
</dbReference>
<dbReference type="InterPro" id="IPR001352">
    <property type="entry name" value="RNase_HII/HIII"/>
</dbReference>
<evidence type="ECO:0000256" key="2">
    <source>
        <dbReference type="ARBA" id="ARBA00001946"/>
    </source>
</evidence>
<dbReference type="InterPro" id="IPR036397">
    <property type="entry name" value="RNaseH_sf"/>
</dbReference>
<evidence type="ECO:0000256" key="15">
    <source>
        <dbReference type="PROSITE-ProRule" id="PRU01319"/>
    </source>
</evidence>
<keyword evidence="9 14" id="KW-0479">Metal-binding</keyword>
<dbReference type="GO" id="GO:0032299">
    <property type="term" value="C:ribonuclease H2 complex"/>
    <property type="evidence" value="ECO:0007669"/>
    <property type="project" value="TreeGrafter"/>
</dbReference>
<keyword evidence="19" id="KW-1185">Reference proteome</keyword>
<feature type="binding site" evidence="14 15">
    <location>
        <position position="111"/>
    </location>
    <ligand>
        <name>a divalent metal cation</name>
        <dbReference type="ChEBI" id="CHEBI:60240"/>
    </ligand>
</feature>
<keyword evidence="12 14" id="KW-0464">Manganese</keyword>
<comment type="cofactor">
    <cofactor evidence="14 15">
        <name>Mn(2+)</name>
        <dbReference type="ChEBI" id="CHEBI:29035"/>
    </cofactor>
    <cofactor evidence="14 15">
        <name>Mg(2+)</name>
        <dbReference type="ChEBI" id="CHEBI:18420"/>
    </cofactor>
    <text evidence="14 15">Manganese or magnesium. Binds 1 divalent metal ion per monomer in the absence of substrate. May bind a second metal ion after substrate binding.</text>
</comment>
<comment type="cofactor">
    <cofactor evidence="2">
        <name>Mg(2+)</name>
        <dbReference type="ChEBI" id="CHEBI:18420"/>
    </cofactor>
</comment>
<reference evidence="18" key="2">
    <citation type="journal article" date="2021" name="Sci. Rep.">
        <title>The distribution of antibiotic resistance genes in chicken gut microbiota commensals.</title>
        <authorList>
            <person name="Juricova H."/>
            <person name="Matiasovicova J."/>
            <person name="Kubasova T."/>
            <person name="Cejkova D."/>
            <person name="Rychlik I."/>
        </authorList>
    </citation>
    <scope>NUCLEOTIDE SEQUENCE</scope>
    <source>
        <strain evidence="18">An559</strain>
    </source>
</reference>
<evidence type="ECO:0000256" key="5">
    <source>
        <dbReference type="ARBA" id="ARBA00006738"/>
    </source>
</evidence>
<dbReference type="NCBIfam" id="NF000596">
    <property type="entry name" value="PRK00015.1-4"/>
    <property type="match status" value="1"/>
</dbReference>
<dbReference type="NCBIfam" id="NF000594">
    <property type="entry name" value="PRK00015.1-1"/>
    <property type="match status" value="1"/>
</dbReference>
<evidence type="ECO:0000256" key="11">
    <source>
        <dbReference type="ARBA" id="ARBA00022801"/>
    </source>
</evidence>
<dbReference type="GO" id="GO:0006298">
    <property type="term" value="P:mismatch repair"/>
    <property type="evidence" value="ECO:0007669"/>
    <property type="project" value="TreeGrafter"/>
</dbReference>
<dbReference type="GO" id="GO:0005737">
    <property type="term" value="C:cytoplasm"/>
    <property type="evidence" value="ECO:0007669"/>
    <property type="project" value="UniProtKB-SubCell"/>
</dbReference>
<dbReference type="CDD" id="cd07182">
    <property type="entry name" value="RNase_HII_bacteria_HII_like"/>
    <property type="match status" value="1"/>
</dbReference>
<dbReference type="PANTHER" id="PTHR10954:SF18">
    <property type="entry name" value="RIBONUCLEASE HII"/>
    <property type="match status" value="1"/>
</dbReference>
<dbReference type="Pfam" id="PF02021">
    <property type="entry name" value="UPF0102"/>
    <property type="match status" value="1"/>
</dbReference>
<dbReference type="InterPro" id="IPR012337">
    <property type="entry name" value="RNaseH-like_sf"/>
</dbReference>
<accession>A0A938X9B4</accession>
<dbReference type="AlphaFoldDB" id="A0A938X9B4"/>
<dbReference type="PANTHER" id="PTHR10954">
    <property type="entry name" value="RIBONUCLEASE H2 SUBUNIT A"/>
    <property type="match status" value="1"/>
</dbReference>
<evidence type="ECO:0000256" key="8">
    <source>
        <dbReference type="ARBA" id="ARBA00022722"/>
    </source>
</evidence>
<evidence type="ECO:0000256" key="4">
    <source>
        <dbReference type="ARBA" id="ARBA00004496"/>
    </source>
</evidence>
<dbReference type="CDD" id="cd20736">
    <property type="entry name" value="PoNe_Nuclease"/>
    <property type="match status" value="1"/>
</dbReference>
<evidence type="ECO:0000313" key="18">
    <source>
        <dbReference type="EMBL" id="MBM6921495.1"/>
    </source>
</evidence>
<dbReference type="GO" id="GO:0030145">
    <property type="term" value="F:manganese ion binding"/>
    <property type="evidence" value="ECO:0007669"/>
    <property type="project" value="UniProtKB-UniRule"/>
</dbReference>
<dbReference type="SUPFAM" id="SSF53098">
    <property type="entry name" value="Ribonuclease H-like"/>
    <property type="match status" value="1"/>
</dbReference>
<dbReference type="GO" id="GO:0043137">
    <property type="term" value="P:DNA replication, removal of RNA primer"/>
    <property type="evidence" value="ECO:0007669"/>
    <property type="project" value="TreeGrafter"/>
</dbReference>
<dbReference type="EC" id="3.1.26.4" evidence="14"/>
<dbReference type="InterPro" id="IPR011856">
    <property type="entry name" value="tRNA_endonuc-like_dom_sf"/>
</dbReference>
<comment type="similarity">
    <text evidence="6 14 16">Belongs to the RNase HII family.</text>
</comment>
<dbReference type="RefSeq" id="WP_204447486.1">
    <property type="nucleotide sequence ID" value="NZ_JACJKY010000017.1"/>
</dbReference>
<evidence type="ECO:0000256" key="7">
    <source>
        <dbReference type="ARBA" id="ARBA00022490"/>
    </source>
</evidence>
<evidence type="ECO:0000256" key="10">
    <source>
        <dbReference type="ARBA" id="ARBA00022759"/>
    </source>
</evidence>
<evidence type="ECO:0000313" key="19">
    <source>
        <dbReference type="Proteomes" id="UP000774750"/>
    </source>
</evidence>
<evidence type="ECO:0000256" key="3">
    <source>
        <dbReference type="ARBA" id="ARBA00004065"/>
    </source>
</evidence>
<proteinExistence type="inferred from homology"/>
<protein>
    <recommendedName>
        <fullName evidence="13 14">Multifunctional fusion protein</fullName>
    </recommendedName>
    <domain>
        <recommendedName>
            <fullName evidence="14">Ribonuclease HII</fullName>
            <shortName evidence="14">RNase HII</shortName>
            <ecNumber evidence="14">3.1.26.4</ecNumber>
        </recommendedName>
    </domain>
    <domain>
        <recommendedName>
            <fullName evidence="13">UPF0102 protein H6A12_10040</fullName>
        </recommendedName>
    </domain>
</protein>
<dbReference type="Proteomes" id="UP000774750">
    <property type="component" value="Unassembled WGS sequence"/>
</dbReference>
<comment type="caution">
    <text evidence="18">The sequence shown here is derived from an EMBL/GenBank/DDBJ whole genome shotgun (WGS) entry which is preliminary data.</text>
</comment>
<evidence type="ECO:0000256" key="16">
    <source>
        <dbReference type="RuleBase" id="RU003515"/>
    </source>
</evidence>
<sequence length="328" mass="35847">MDLFSYDKTFDTPFLCGVDEAGRGPLAGDVYAAAVILKPDAVIEGLNDSKKLTEKKREALFDVICEQSVAYCIATASVEEIDTYNILNATFLAMKRAVEGLSVSPSYVLVDGNRMPPLLVPAECVVKGDATSASIAAASILAKVARDRYMKQLAADYPQYQFEKHKGYGTALHYECLDTFGVSPVHRKSFLKKYTPGEKSPAAQRGEAGEQAVCEFLKKKGYTILETNFHAAPYGEIDIVAQNGNVTAFVEVKSRKWSTKITPEASITPSKQKKLIKAAAVYVQSHPDCTFLRFDAASVYFSAGELKTPSKIVYLEQAFDGSGSDTYF</sequence>
<keyword evidence="11 14" id="KW-0378">Hydrolase</keyword>
<feature type="binding site" evidence="14 15">
    <location>
        <position position="20"/>
    </location>
    <ligand>
        <name>a divalent metal cation</name>
        <dbReference type="ChEBI" id="CHEBI:60240"/>
    </ligand>
</feature>
<evidence type="ECO:0000256" key="9">
    <source>
        <dbReference type="ARBA" id="ARBA00022723"/>
    </source>
</evidence>
<feature type="binding site" evidence="14 15">
    <location>
        <position position="19"/>
    </location>
    <ligand>
        <name>a divalent metal cation</name>
        <dbReference type="ChEBI" id="CHEBI:60240"/>
    </ligand>
</feature>
<reference evidence="18" key="1">
    <citation type="submission" date="2020-08" db="EMBL/GenBank/DDBJ databases">
        <authorList>
            <person name="Cejkova D."/>
            <person name="Kubasova T."/>
            <person name="Jahodarova E."/>
            <person name="Rychlik I."/>
        </authorList>
    </citation>
    <scope>NUCLEOTIDE SEQUENCE</scope>
    <source>
        <strain evidence="18">An559</strain>
    </source>
</reference>
<dbReference type="Gene3D" id="3.30.420.10">
    <property type="entry name" value="Ribonuclease H-like superfamily/Ribonuclease H"/>
    <property type="match status" value="1"/>
</dbReference>
<dbReference type="FunFam" id="3.30.420.10:FF:000006">
    <property type="entry name" value="Ribonuclease HII"/>
    <property type="match status" value="1"/>
</dbReference>
<feature type="domain" description="RNase H type-2" evidence="17">
    <location>
        <begin position="13"/>
        <end position="202"/>
    </location>
</feature>
<comment type="function">
    <text evidence="3 14 16">Endonuclease that specifically degrades the RNA of RNA-DNA hybrids.</text>
</comment>
<dbReference type="InterPro" id="IPR003509">
    <property type="entry name" value="UPF0102_YraN-like"/>
</dbReference>
<dbReference type="GO" id="GO:0003723">
    <property type="term" value="F:RNA binding"/>
    <property type="evidence" value="ECO:0007669"/>
    <property type="project" value="UniProtKB-UniRule"/>
</dbReference>
<evidence type="ECO:0000256" key="1">
    <source>
        <dbReference type="ARBA" id="ARBA00000077"/>
    </source>
</evidence>
<gene>
    <name evidence="14 18" type="primary">rnhB</name>
    <name evidence="18" type="ORF">H6A12_10040</name>
</gene>
<keyword evidence="10 14" id="KW-0255">Endonuclease</keyword>
<dbReference type="NCBIfam" id="NF000595">
    <property type="entry name" value="PRK00015.1-3"/>
    <property type="match status" value="1"/>
</dbReference>
<dbReference type="InterPro" id="IPR011335">
    <property type="entry name" value="Restrct_endonuc-II-like"/>
</dbReference>
<dbReference type="InterPro" id="IPR022898">
    <property type="entry name" value="RNase_HII"/>
</dbReference>
<dbReference type="InterPro" id="IPR024567">
    <property type="entry name" value="RNase_HII/HIII_dom"/>
</dbReference>
<evidence type="ECO:0000256" key="6">
    <source>
        <dbReference type="ARBA" id="ARBA00007383"/>
    </source>
</evidence>
<dbReference type="GO" id="GO:0004523">
    <property type="term" value="F:RNA-DNA hybrid ribonuclease activity"/>
    <property type="evidence" value="ECO:0007669"/>
    <property type="project" value="UniProtKB-UniRule"/>
</dbReference>
<dbReference type="Gene3D" id="3.40.1350.10">
    <property type="match status" value="1"/>
</dbReference>
<comment type="catalytic activity">
    <reaction evidence="1 14 15 16">
        <text>Endonucleolytic cleavage to 5'-phosphomonoester.</text>
        <dbReference type="EC" id="3.1.26.4"/>
    </reaction>
</comment>
<keyword evidence="7 14" id="KW-0963">Cytoplasm</keyword>
<dbReference type="HAMAP" id="MF_00048">
    <property type="entry name" value="UPF0102"/>
    <property type="match status" value="1"/>
</dbReference>
<name>A0A938X9B4_9FIRM</name>
<keyword evidence="8 14" id="KW-0540">Nuclease</keyword>
<organism evidence="18 19">
    <name type="scientific">Merdimmobilis hominis</name>
    <dbReference type="NCBI Taxonomy" id="2897707"/>
    <lineage>
        <taxon>Bacteria</taxon>
        <taxon>Bacillati</taxon>
        <taxon>Bacillota</taxon>
        <taxon>Clostridia</taxon>
        <taxon>Eubacteriales</taxon>
        <taxon>Oscillospiraceae</taxon>
        <taxon>Merdimmobilis</taxon>
    </lineage>
</organism>